<feature type="transmembrane region" description="Helical" evidence="1">
    <location>
        <begin position="199"/>
        <end position="220"/>
    </location>
</feature>
<dbReference type="Proteomes" id="UP000184092">
    <property type="component" value="Unassembled WGS sequence"/>
</dbReference>
<feature type="transmembrane region" description="Helical" evidence="1">
    <location>
        <begin position="20"/>
        <end position="42"/>
    </location>
</feature>
<feature type="transmembrane region" description="Helical" evidence="1">
    <location>
        <begin position="135"/>
        <end position="160"/>
    </location>
</feature>
<feature type="transmembrane region" description="Helical" evidence="1">
    <location>
        <begin position="172"/>
        <end position="193"/>
    </location>
</feature>
<name>A0A1M7P878_9FLAO</name>
<sequence>MFNDETTRRTKLSSLRKNSLAAGALYLLTFVSIPTLALYGSIHESNYVVGSGPDTAVIVGAILEIIVALAGIGTAVVLFPILKKQNEGVALGLVASRILEASTIFVGVSFLLSIVSLRQSGAGADALVTSHSLVILYDRIFLIGQSLMPAVNGLLLGYLLYQSSLVPRVLPLIGFVGALLLIAGDIAVLFGFIGQHDGLTALTAVPIALWEFSLGIYLVVKGFKPSPITESK</sequence>
<dbReference type="InterPro" id="IPR025495">
    <property type="entry name" value="DUF4386"/>
</dbReference>
<keyword evidence="1" id="KW-1133">Transmembrane helix</keyword>
<keyword evidence="1" id="KW-0812">Transmembrane</keyword>
<dbReference type="AlphaFoldDB" id="A0A1M7P878"/>
<evidence type="ECO:0000256" key="1">
    <source>
        <dbReference type="SAM" id="Phobius"/>
    </source>
</evidence>
<feature type="transmembrane region" description="Helical" evidence="1">
    <location>
        <begin position="94"/>
        <end position="115"/>
    </location>
</feature>
<dbReference type="Pfam" id="PF14329">
    <property type="entry name" value="DUF4386"/>
    <property type="match status" value="1"/>
</dbReference>
<feature type="transmembrane region" description="Helical" evidence="1">
    <location>
        <begin position="57"/>
        <end position="82"/>
    </location>
</feature>
<dbReference type="STRING" id="178356.SAMN05216269_11480"/>
<dbReference type="EMBL" id="FRCL01000014">
    <property type="protein sequence ID" value="SHN12915.1"/>
    <property type="molecule type" value="Genomic_DNA"/>
</dbReference>
<accession>A0A1M7P878</accession>
<evidence type="ECO:0008006" key="4">
    <source>
        <dbReference type="Google" id="ProtNLM"/>
    </source>
</evidence>
<gene>
    <name evidence="2" type="ORF">SAMN05216269_11480</name>
</gene>
<organism evidence="2 3">
    <name type="scientific">Flavobacterium xinjiangense</name>
    <dbReference type="NCBI Taxonomy" id="178356"/>
    <lineage>
        <taxon>Bacteria</taxon>
        <taxon>Pseudomonadati</taxon>
        <taxon>Bacteroidota</taxon>
        <taxon>Flavobacteriia</taxon>
        <taxon>Flavobacteriales</taxon>
        <taxon>Flavobacteriaceae</taxon>
        <taxon>Flavobacterium</taxon>
    </lineage>
</organism>
<evidence type="ECO:0000313" key="3">
    <source>
        <dbReference type="Proteomes" id="UP000184092"/>
    </source>
</evidence>
<evidence type="ECO:0000313" key="2">
    <source>
        <dbReference type="EMBL" id="SHN12915.1"/>
    </source>
</evidence>
<proteinExistence type="predicted"/>
<dbReference type="OrthoDB" id="1161162at2"/>
<reference evidence="3" key="1">
    <citation type="submission" date="2016-11" db="EMBL/GenBank/DDBJ databases">
        <authorList>
            <person name="Varghese N."/>
            <person name="Submissions S."/>
        </authorList>
    </citation>
    <scope>NUCLEOTIDE SEQUENCE [LARGE SCALE GENOMIC DNA]</scope>
    <source>
        <strain evidence="3">CGMCC 1.2749</strain>
    </source>
</reference>
<keyword evidence="3" id="KW-1185">Reference proteome</keyword>
<protein>
    <recommendedName>
        <fullName evidence="4">DUF4386 domain-containing protein</fullName>
    </recommendedName>
</protein>
<keyword evidence="1" id="KW-0472">Membrane</keyword>